<protein>
    <submittedName>
        <fullName evidence="2">Uncharacterized protein</fullName>
    </submittedName>
</protein>
<organism evidence="2 3">
    <name type="scientific">Malassezia furfur</name>
    <name type="common">Pityriasis versicolor infection agent</name>
    <name type="synonym">Pityrosporum furfur</name>
    <dbReference type="NCBI Taxonomy" id="55194"/>
    <lineage>
        <taxon>Eukaryota</taxon>
        <taxon>Fungi</taxon>
        <taxon>Dikarya</taxon>
        <taxon>Basidiomycota</taxon>
        <taxon>Ustilaginomycotina</taxon>
        <taxon>Malasseziomycetes</taxon>
        <taxon>Malasseziales</taxon>
        <taxon>Malasseziaceae</taxon>
        <taxon>Malassezia</taxon>
    </lineage>
</organism>
<name>A0ABY8EVD9_MALFU</name>
<evidence type="ECO:0000256" key="1">
    <source>
        <dbReference type="SAM" id="MobiDB-lite"/>
    </source>
</evidence>
<proteinExistence type="predicted"/>
<gene>
    <name evidence="2" type="ORF">GLX27_004223</name>
</gene>
<dbReference type="Proteomes" id="UP000818624">
    <property type="component" value="Chromosome 5"/>
</dbReference>
<sequence>MLVPRSVAGTKRRHPPPGGAPPRAVVAHVGAAAHAADGDVGVASALLFWLAPHAPAPRSAALDDALRRAQAGGVHAARLVHAPEVAAVCTSVAELVGALALVARLHWLRLEGYVVHCASPGAVRGVFVVRAAR</sequence>
<dbReference type="EMBL" id="CP046238">
    <property type="protein sequence ID" value="WFD49540.1"/>
    <property type="molecule type" value="Genomic_DNA"/>
</dbReference>
<accession>A0ABY8EVD9</accession>
<keyword evidence="3" id="KW-1185">Reference proteome</keyword>
<evidence type="ECO:0000313" key="2">
    <source>
        <dbReference type="EMBL" id="WFD49540.1"/>
    </source>
</evidence>
<evidence type="ECO:0000313" key="3">
    <source>
        <dbReference type="Proteomes" id="UP000818624"/>
    </source>
</evidence>
<reference evidence="2 3" key="1">
    <citation type="journal article" date="2020" name="Elife">
        <title>Loss of centromere function drives karyotype evolution in closely related Malassezia species.</title>
        <authorList>
            <person name="Sankaranarayanan S.R."/>
            <person name="Ianiri G."/>
            <person name="Coelho M.A."/>
            <person name="Reza M.H."/>
            <person name="Thimmappa B.C."/>
            <person name="Ganguly P."/>
            <person name="Vadnala R.N."/>
            <person name="Sun S."/>
            <person name="Siddharthan R."/>
            <person name="Tellgren-Roth C."/>
            <person name="Dawson T.L."/>
            <person name="Heitman J."/>
            <person name="Sanyal K."/>
        </authorList>
    </citation>
    <scope>NUCLEOTIDE SEQUENCE [LARGE SCALE GENOMIC DNA]</scope>
    <source>
        <strain evidence="2">CBS14141</strain>
    </source>
</reference>
<feature type="region of interest" description="Disordered" evidence="1">
    <location>
        <begin position="1"/>
        <end position="21"/>
    </location>
</feature>